<evidence type="ECO:0000313" key="3">
    <source>
        <dbReference type="EMBL" id="QJX00827.1"/>
    </source>
</evidence>
<protein>
    <recommendedName>
        <fullName evidence="5">YceK/YidQ family lipoprotein</fullName>
    </recommendedName>
</protein>
<keyword evidence="4" id="KW-1185">Reference proteome</keyword>
<organism evidence="3 4">
    <name type="scientific">Frigoriglobus tundricola</name>
    <dbReference type="NCBI Taxonomy" id="2774151"/>
    <lineage>
        <taxon>Bacteria</taxon>
        <taxon>Pseudomonadati</taxon>
        <taxon>Planctomycetota</taxon>
        <taxon>Planctomycetia</taxon>
        <taxon>Gemmatales</taxon>
        <taxon>Gemmataceae</taxon>
        <taxon>Frigoriglobus</taxon>
    </lineage>
</organism>
<accession>A0A6M5Z4W3</accession>
<feature type="signal peptide" evidence="2">
    <location>
        <begin position="1"/>
        <end position="19"/>
    </location>
</feature>
<evidence type="ECO:0000256" key="2">
    <source>
        <dbReference type="SAM" id="SignalP"/>
    </source>
</evidence>
<sequence>MSFRVVSAALLLSSVPIVGCGTVANVARSRPEEGGRVPFGGVKQDMVCIRKAANGDLGFRAHPKSDAEQYPQLALMCFCAVDLPFSVIGDILTWPYTVSFTLINEPVPTPLMGPSSAPVPGAVLIPAQGSVFAPGVTPAPGSGETRPMIPPAVPLPQPRPANLP</sequence>
<dbReference type="KEGG" id="ftj:FTUN_8465"/>
<feature type="compositionally biased region" description="Pro residues" evidence="1">
    <location>
        <begin position="148"/>
        <end position="164"/>
    </location>
</feature>
<name>A0A6M5Z4W3_9BACT</name>
<feature type="region of interest" description="Disordered" evidence="1">
    <location>
        <begin position="135"/>
        <end position="164"/>
    </location>
</feature>
<reference evidence="4" key="1">
    <citation type="submission" date="2020-05" db="EMBL/GenBank/DDBJ databases">
        <title>Frigoriglobus tundricola gen. nov., sp. nov., a psychrotolerant cellulolytic planctomycete of the family Gemmataceae with two divergent copies of 16S rRNA gene.</title>
        <authorList>
            <person name="Kulichevskaya I.S."/>
            <person name="Ivanova A.A."/>
            <person name="Naumoff D.G."/>
            <person name="Beletsky A.V."/>
            <person name="Rijpstra W.I.C."/>
            <person name="Sinninghe Damste J.S."/>
            <person name="Mardanov A.V."/>
            <person name="Ravin N.V."/>
            <person name="Dedysh S.N."/>
        </authorList>
    </citation>
    <scope>NUCLEOTIDE SEQUENCE [LARGE SCALE GENOMIC DNA]</scope>
    <source>
        <strain evidence="4">PL17</strain>
    </source>
</reference>
<proteinExistence type="predicted"/>
<evidence type="ECO:0000313" key="4">
    <source>
        <dbReference type="Proteomes" id="UP000503447"/>
    </source>
</evidence>
<dbReference type="Proteomes" id="UP000503447">
    <property type="component" value="Chromosome"/>
</dbReference>
<keyword evidence="2" id="KW-0732">Signal</keyword>
<dbReference type="EMBL" id="CP053452">
    <property type="protein sequence ID" value="QJX00827.1"/>
    <property type="molecule type" value="Genomic_DNA"/>
</dbReference>
<dbReference type="AlphaFoldDB" id="A0A6M5Z4W3"/>
<evidence type="ECO:0000256" key="1">
    <source>
        <dbReference type="SAM" id="MobiDB-lite"/>
    </source>
</evidence>
<gene>
    <name evidence="3" type="ORF">FTUN_8465</name>
</gene>
<evidence type="ECO:0008006" key="5">
    <source>
        <dbReference type="Google" id="ProtNLM"/>
    </source>
</evidence>
<feature type="chain" id="PRO_5026830664" description="YceK/YidQ family lipoprotein" evidence="2">
    <location>
        <begin position="20"/>
        <end position="164"/>
    </location>
</feature>